<evidence type="ECO:0000313" key="2">
    <source>
        <dbReference type="EMBL" id="GAA3640030.1"/>
    </source>
</evidence>
<keyword evidence="1" id="KW-0812">Transmembrane</keyword>
<organism evidence="2 3">
    <name type="scientific">Microlunatus ginsengisoli</name>
    <dbReference type="NCBI Taxonomy" id="363863"/>
    <lineage>
        <taxon>Bacteria</taxon>
        <taxon>Bacillati</taxon>
        <taxon>Actinomycetota</taxon>
        <taxon>Actinomycetes</taxon>
        <taxon>Propionibacteriales</taxon>
        <taxon>Propionibacteriaceae</taxon>
        <taxon>Microlunatus</taxon>
    </lineage>
</organism>
<sequence length="51" mass="5539">MSGLTRSAPVRQIGAVLVRILLWLGMAIVGLVLVEAWRPDWVLWLLGLAGA</sequence>
<dbReference type="EMBL" id="BAABAB010000050">
    <property type="protein sequence ID" value="GAA3640030.1"/>
    <property type="molecule type" value="Genomic_DNA"/>
</dbReference>
<keyword evidence="1" id="KW-0472">Membrane</keyword>
<evidence type="ECO:0000256" key="1">
    <source>
        <dbReference type="SAM" id="Phobius"/>
    </source>
</evidence>
<keyword evidence="1" id="KW-1133">Transmembrane helix</keyword>
<gene>
    <name evidence="2" type="ORF">GCM10022236_48260</name>
</gene>
<feature type="transmembrane region" description="Helical" evidence="1">
    <location>
        <begin position="12"/>
        <end position="34"/>
    </location>
</feature>
<dbReference type="RefSeq" id="WP_344809456.1">
    <property type="nucleotide sequence ID" value="NZ_BAABAB010000050.1"/>
</dbReference>
<protein>
    <submittedName>
        <fullName evidence="2">Uncharacterized protein</fullName>
    </submittedName>
</protein>
<proteinExistence type="predicted"/>
<evidence type="ECO:0000313" key="3">
    <source>
        <dbReference type="Proteomes" id="UP001501490"/>
    </source>
</evidence>
<comment type="caution">
    <text evidence="2">The sequence shown here is derived from an EMBL/GenBank/DDBJ whole genome shotgun (WGS) entry which is preliminary data.</text>
</comment>
<reference evidence="3" key="1">
    <citation type="journal article" date="2019" name="Int. J. Syst. Evol. Microbiol.">
        <title>The Global Catalogue of Microorganisms (GCM) 10K type strain sequencing project: providing services to taxonomists for standard genome sequencing and annotation.</title>
        <authorList>
            <consortium name="The Broad Institute Genomics Platform"/>
            <consortium name="The Broad Institute Genome Sequencing Center for Infectious Disease"/>
            <person name="Wu L."/>
            <person name="Ma J."/>
        </authorList>
    </citation>
    <scope>NUCLEOTIDE SEQUENCE [LARGE SCALE GENOMIC DNA]</scope>
    <source>
        <strain evidence="3">JCM 16929</strain>
    </source>
</reference>
<dbReference type="Proteomes" id="UP001501490">
    <property type="component" value="Unassembled WGS sequence"/>
</dbReference>
<name>A0ABP7AU94_9ACTN</name>
<keyword evidence="3" id="KW-1185">Reference proteome</keyword>
<accession>A0ABP7AU94</accession>